<dbReference type="OrthoDB" id="9770347at2"/>
<feature type="transmembrane region" description="Helical" evidence="7">
    <location>
        <begin position="423"/>
        <end position="441"/>
    </location>
</feature>
<gene>
    <name evidence="8" type="ORF">GCM10010991_29790</name>
</gene>
<feature type="transmembrane region" description="Helical" evidence="7">
    <location>
        <begin position="357"/>
        <end position="379"/>
    </location>
</feature>
<feature type="transmembrane region" description="Helical" evidence="7">
    <location>
        <begin position="117"/>
        <end position="140"/>
    </location>
</feature>
<dbReference type="CDD" id="cd13127">
    <property type="entry name" value="MATE_tuaB_like"/>
    <property type="match status" value="1"/>
</dbReference>
<sequence>MPQHGNIDRKIVTGAALNYAGFFAGKLIVFLNTVILARLLAPEHFGLVALGLLVLAVAETLAEAGTGAAVVWHGADVEETAPVALAVGLLSAGIIVALVLALAPAIAAFFHEPEATGIIRALALCALISAPASVFSGILQKRMQFGKRLMPELLKAIAKGAVGIPLALWGFGAWSLVFSQIAGVVVGLALLWRLSDWTPRLSLRPSILRQVLPYGLNIAALGLLGLAIKKLDVTIIGYRFDAAQLGHYTLAFSLVELSVMGLVWAASQAFFPALATTAQNPEALQRMFRKGLGRLFLLVLPMSAGLAIAAEPFILTLYGAKWAEAADLMRILAFYAMFYAVGFNVGDVYKATGRPQVLTWINLGNLVIAAPLLIAAATFGLKGVAMGQVVLAIILSAISWALARRFSGLGPEVLWQALRGPALATAIMAAVCILADRLWFADLSPPLRLVSLALLGGVIYGALVGGHMLIRRRRVPEPAE</sequence>
<evidence type="ECO:0000256" key="6">
    <source>
        <dbReference type="ARBA" id="ARBA00023136"/>
    </source>
</evidence>
<dbReference type="Pfam" id="PF13440">
    <property type="entry name" value="Polysacc_synt_3"/>
    <property type="match status" value="1"/>
</dbReference>
<dbReference type="AlphaFoldDB" id="A0A917YLF9"/>
<comment type="caution">
    <text evidence="8">The sequence shown here is derived from an EMBL/GenBank/DDBJ whole genome shotgun (WGS) entry which is preliminary data.</text>
</comment>
<comment type="subcellular location">
    <subcellularLocation>
        <location evidence="1">Cell membrane</location>
        <topology evidence="1">Multi-pass membrane protein</topology>
    </subcellularLocation>
</comment>
<feature type="transmembrane region" description="Helical" evidence="7">
    <location>
        <begin position="83"/>
        <end position="111"/>
    </location>
</feature>
<keyword evidence="6 7" id="KW-0472">Membrane</keyword>
<name>A0A917YLF9_9RHOB</name>
<dbReference type="InterPro" id="IPR050833">
    <property type="entry name" value="Poly_Biosynth_Transport"/>
</dbReference>
<feature type="transmembrane region" description="Helical" evidence="7">
    <location>
        <begin position="295"/>
        <end position="316"/>
    </location>
</feature>
<evidence type="ECO:0000256" key="1">
    <source>
        <dbReference type="ARBA" id="ARBA00004651"/>
    </source>
</evidence>
<comment type="similarity">
    <text evidence="2">Belongs to the polysaccharide synthase family.</text>
</comment>
<dbReference type="GO" id="GO:0005886">
    <property type="term" value="C:plasma membrane"/>
    <property type="evidence" value="ECO:0007669"/>
    <property type="project" value="UniProtKB-SubCell"/>
</dbReference>
<evidence type="ECO:0000313" key="8">
    <source>
        <dbReference type="EMBL" id="GGO36208.1"/>
    </source>
</evidence>
<feature type="transmembrane region" description="Helical" evidence="7">
    <location>
        <begin position="447"/>
        <end position="470"/>
    </location>
</feature>
<organism evidence="8 9">
    <name type="scientific">Gemmobacter aquaticus</name>
    <dbReference type="NCBI Taxonomy" id="490185"/>
    <lineage>
        <taxon>Bacteria</taxon>
        <taxon>Pseudomonadati</taxon>
        <taxon>Pseudomonadota</taxon>
        <taxon>Alphaproteobacteria</taxon>
        <taxon>Rhodobacterales</taxon>
        <taxon>Paracoccaceae</taxon>
        <taxon>Gemmobacter</taxon>
    </lineage>
</organism>
<dbReference type="RefSeq" id="WP_158635623.1">
    <property type="nucleotide sequence ID" value="NZ_BMLP01000007.1"/>
</dbReference>
<evidence type="ECO:0000256" key="3">
    <source>
        <dbReference type="ARBA" id="ARBA00022475"/>
    </source>
</evidence>
<evidence type="ECO:0000313" key="9">
    <source>
        <dbReference type="Proteomes" id="UP000598196"/>
    </source>
</evidence>
<dbReference type="Proteomes" id="UP000598196">
    <property type="component" value="Unassembled WGS sequence"/>
</dbReference>
<proteinExistence type="inferred from homology"/>
<keyword evidence="4 7" id="KW-0812">Transmembrane</keyword>
<reference evidence="8 9" key="1">
    <citation type="journal article" date="2014" name="Int. J. Syst. Evol. Microbiol.">
        <title>Complete genome sequence of Corynebacterium casei LMG S-19264T (=DSM 44701T), isolated from a smear-ripened cheese.</title>
        <authorList>
            <consortium name="US DOE Joint Genome Institute (JGI-PGF)"/>
            <person name="Walter F."/>
            <person name="Albersmeier A."/>
            <person name="Kalinowski J."/>
            <person name="Ruckert C."/>
        </authorList>
    </citation>
    <scope>NUCLEOTIDE SEQUENCE [LARGE SCALE GENOMIC DNA]</scope>
    <source>
        <strain evidence="8 9">CGMCC 1.7029</strain>
    </source>
</reference>
<feature type="transmembrane region" description="Helical" evidence="7">
    <location>
        <begin position="152"/>
        <end position="171"/>
    </location>
</feature>
<feature type="transmembrane region" description="Helical" evidence="7">
    <location>
        <begin position="47"/>
        <end position="71"/>
    </location>
</feature>
<feature type="transmembrane region" description="Helical" evidence="7">
    <location>
        <begin position="20"/>
        <end position="41"/>
    </location>
</feature>
<dbReference type="PANTHER" id="PTHR30250:SF10">
    <property type="entry name" value="LIPOPOLYSACCHARIDE BIOSYNTHESIS PROTEIN WZXC"/>
    <property type="match status" value="1"/>
</dbReference>
<protein>
    <submittedName>
        <fullName evidence="8">Lipopolysaccharide biosynthesis protein</fullName>
    </submittedName>
</protein>
<dbReference type="EMBL" id="BMLP01000007">
    <property type="protein sequence ID" value="GGO36208.1"/>
    <property type="molecule type" value="Genomic_DNA"/>
</dbReference>
<accession>A0A917YLF9</accession>
<feature type="transmembrane region" description="Helical" evidence="7">
    <location>
        <begin position="385"/>
        <end position="403"/>
    </location>
</feature>
<evidence type="ECO:0000256" key="4">
    <source>
        <dbReference type="ARBA" id="ARBA00022692"/>
    </source>
</evidence>
<evidence type="ECO:0000256" key="5">
    <source>
        <dbReference type="ARBA" id="ARBA00022989"/>
    </source>
</evidence>
<keyword evidence="3" id="KW-1003">Cell membrane</keyword>
<keyword evidence="9" id="KW-1185">Reference proteome</keyword>
<keyword evidence="5 7" id="KW-1133">Transmembrane helix</keyword>
<feature type="transmembrane region" description="Helical" evidence="7">
    <location>
        <begin position="328"/>
        <end position="345"/>
    </location>
</feature>
<dbReference type="PANTHER" id="PTHR30250">
    <property type="entry name" value="PST FAMILY PREDICTED COLANIC ACID TRANSPORTER"/>
    <property type="match status" value="1"/>
</dbReference>
<evidence type="ECO:0000256" key="7">
    <source>
        <dbReference type="SAM" id="Phobius"/>
    </source>
</evidence>
<evidence type="ECO:0000256" key="2">
    <source>
        <dbReference type="ARBA" id="ARBA00007430"/>
    </source>
</evidence>
<feature type="transmembrane region" description="Helical" evidence="7">
    <location>
        <begin position="207"/>
        <end position="228"/>
    </location>
</feature>